<organism evidence="1 2">
    <name type="scientific">Willisornis vidua</name>
    <name type="common">Xingu scale-backed antbird</name>
    <dbReference type="NCBI Taxonomy" id="1566151"/>
    <lineage>
        <taxon>Eukaryota</taxon>
        <taxon>Metazoa</taxon>
        <taxon>Chordata</taxon>
        <taxon>Craniata</taxon>
        <taxon>Vertebrata</taxon>
        <taxon>Euteleostomi</taxon>
        <taxon>Archelosauria</taxon>
        <taxon>Archosauria</taxon>
        <taxon>Dinosauria</taxon>
        <taxon>Saurischia</taxon>
        <taxon>Theropoda</taxon>
        <taxon>Coelurosauria</taxon>
        <taxon>Aves</taxon>
        <taxon>Neognathae</taxon>
        <taxon>Neoaves</taxon>
        <taxon>Telluraves</taxon>
        <taxon>Australaves</taxon>
        <taxon>Passeriformes</taxon>
        <taxon>Thamnophilidae</taxon>
        <taxon>Willisornis</taxon>
    </lineage>
</organism>
<gene>
    <name evidence="1" type="ORF">WISP_73767</name>
</gene>
<protein>
    <submittedName>
        <fullName evidence="1">Uncharacterized protein</fullName>
    </submittedName>
</protein>
<dbReference type="EMBL" id="WHWB01033857">
    <property type="protein sequence ID" value="KAJ7416148.1"/>
    <property type="molecule type" value="Genomic_DNA"/>
</dbReference>
<dbReference type="Proteomes" id="UP001145742">
    <property type="component" value="Unassembled WGS sequence"/>
</dbReference>
<accession>A0ABQ9D7H0</accession>
<reference evidence="1" key="1">
    <citation type="submission" date="2019-10" db="EMBL/GenBank/DDBJ databases">
        <authorList>
            <person name="Soares A.E.R."/>
            <person name="Aleixo A."/>
            <person name="Schneider P."/>
            <person name="Miyaki C.Y."/>
            <person name="Schneider M.P."/>
            <person name="Mello C."/>
            <person name="Vasconcelos A.T.R."/>
        </authorList>
    </citation>
    <scope>NUCLEOTIDE SEQUENCE</scope>
    <source>
        <tissue evidence="1">Muscle</tissue>
    </source>
</reference>
<proteinExistence type="predicted"/>
<name>A0ABQ9D7H0_9PASS</name>
<evidence type="ECO:0000313" key="2">
    <source>
        <dbReference type="Proteomes" id="UP001145742"/>
    </source>
</evidence>
<keyword evidence="2" id="KW-1185">Reference proteome</keyword>
<evidence type="ECO:0000313" key="1">
    <source>
        <dbReference type="EMBL" id="KAJ7416148.1"/>
    </source>
</evidence>
<comment type="caution">
    <text evidence="1">The sequence shown here is derived from an EMBL/GenBank/DDBJ whole genome shotgun (WGS) entry which is preliminary data.</text>
</comment>
<sequence>MSVCSGRMHAKIRHFFFLFCLRIPQKANIHERMGRDSATLLTQALLLISVPCGALVVLSPFTMTCFGLCHGSRTGTIRDLILIQQRHEPPTVPVSARDTGQCPREELSLCREEVTSIANRPYGDTRWDTSTEVTSELRLRFRRCRARFATYGYSDGFLPLLFL</sequence>